<sequence length="114" mass="12584">MRDGTVKSWIAPLGVYGPKCALVGAYMRMIESRDLGVSTFPGDMRRTHFRDKRWDCKKLDCTVGGVRTQMCSRQGPHAHDRIARLGGVHLPRGCGTDIGENESPLPVYGPKVEA</sequence>
<accession>A0A2I0I0T9</accession>
<evidence type="ECO:0000313" key="2">
    <source>
        <dbReference type="Proteomes" id="UP000233551"/>
    </source>
</evidence>
<organism evidence="1 2">
    <name type="scientific">Punica granatum</name>
    <name type="common">Pomegranate</name>
    <dbReference type="NCBI Taxonomy" id="22663"/>
    <lineage>
        <taxon>Eukaryota</taxon>
        <taxon>Viridiplantae</taxon>
        <taxon>Streptophyta</taxon>
        <taxon>Embryophyta</taxon>
        <taxon>Tracheophyta</taxon>
        <taxon>Spermatophyta</taxon>
        <taxon>Magnoliopsida</taxon>
        <taxon>eudicotyledons</taxon>
        <taxon>Gunneridae</taxon>
        <taxon>Pentapetalae</taxon>
        <taxon>rosids</taxon>
        <taxon>malvids</taxon>
        <taxon>Myrtales</taxon>
        <taxon>Lythraceae</taxon>
        <taxon>Punica</taxon>
    </lineage>
</organism>
<evidence type="ECO:0000313" key="1">
    <source>
        <dbReference type="EMBL" id="PKI37577.1"/>
    </source>
</evidence>
<dbReference type="EMBL" id="PGOL01004348">
    <property type="protein sequence ID" value="PKI37577.1"/>
    <property type="molecule type" value="Genomic_DNA"/>
</dbReference>
<comment type="caution">
    <text evidence="1">The sequence shown here is derived from an EMBL/GenBank/DDBJ whole genome shotgun (WGS) entry which is preliminary data.</text>
</comment>
<keyword evidence="2" id="KW-1185">Reference proteome</keyword>
<gene>
    <name evidence="1" type="ORF">CRG98_042032</name>
</gene>
<protein>
    <submittedName>
        <fullName evidence="1">Uncharacterized protein</fullName>
    </submittedName>
</protein>
<reference evidence="1 2" key="1">
    <citation type="submission" date="2017-11" db="EMBL/GenBank/DDBJ databases">
        <title>De-novo sequencing of pomegranate (Punica granatum L.) genome.</title>
        <authorList>
            <person name="Akparov Z."/>
            <person name="Amiraslanov A."/>
            <person name="Hajiyeva S."/>
            <person name="Abbasov M."/>
            <person name="Kaur K."/>
            <person name="Hamwieh A."/>
            <person name="Solovyev V."/>
            <person name="Salamov A."/>
            <person name="Braich B."/>
            <person name="Kosarev P."/>
            <person name="Mahmoud A."/>
            <person name="Hajiyev E."/>
            <person name="Babayeva S."/>
            <person name="Izzatullayeva V."/>
            <person name="Mammadov A."/>
            <person name="Mammadov A."/>
            <person name="Sharifova S."/>
            <person name="Ojaghi J."/>
            <person name="Eynullazada K."/>
            <person name="Bayramov B."/>
            <person name="Abdulazimova A."/>
            <person name="Shahmuradov I."/>
        </authorList>
    </citation>
    <scope>NUCLEOTIDE SEQUENCE [LARGE SCALE GENOMIC DNA]</scope>
    <source>
        <strain evidence="2">cv. AG2017</strain>
        <tissue evidence="1">Leaf</tissue>
    </source>
</reference>
<dbReference type="AlphaFoldDB" id="A0A2I0I0T9"/>
<dbReference type="Proteomes" id="UP000233551">
    <property type="component" value="Unassembled WGS sequence"/>
</dbReference>
<name>A0A2I0I0T9_PUNGR</name>
<proteinExistence type="predicted"/>